<comment type="caution">
    <text evidence="2">The sequence shown here is derived from an EMBL/GenBank/DDBJ whole genome shotgun (WGS) entry which is preliminary data.</text>
</comment>
<sequence length="421" mass="46564">MVSEINELQRCKTVIEDKLGWGPAGGWQTVDFESLSELILNETGVSLSTSTLRRIWGRTEYNHLPSGTTLNTLARFAGAGDWRTFVKENRTVNSEPDEVLPLAAISQNGRWWKRLAWIASAVVVVILASMLAFDKGEPQLEKRAYTFESRSVTRGIPNSVIFTYDASASPTDSVFIQQSWDDRRRVLVDKNLHKHTSVYYEPGSYKAKLVIGDQIVQEHKLLVGTDGWSGLIDRPKMPVYLKSEEFLHADGIRTSTEVIEQKNIALQPEPPLIKYFNVGNFDPVALSDFSFSTEIKNQYNEGAAACQLTYISLLTDDAPIVIPLSAKGCVSDLYLMSVDDYVSGKKADLSALGVDFSDWVRVSCASSGGKMRYSINGKQAFEFAVPNRPIKVLGLAFGFRGTGSVRNVALQSGGKPVFEAL</sequence>
<keyword evidence="1" id="KW-0472">Membrane</keyword>
<evidence type="ECO:0008006" key="4">
    <source>
        <dbReference type="Google" id="ProtNLM"/>
    </source>
</evidence>
<dbReference type="AlphaFoldDB" id="A0A2P8G851"/>
<keyword evidence="3" id="KW-1185">Reference proteome</keyword>
<accession>A0A2P8G851</accession>
<reference evidence="2 3" key="1">
    <citation type="submission" date="2018-03" db="EMBL/GenBank/DDBJ databases">
        <title>Genomic Encyclopedia of Archaeal and Bacterial Type Strains, Phase II (KMG-II): from individual species to whole genera.</title>
        <authorList>
            <person name="Goeker M."/>
        </authorList>
    </citation>
    <scope>NUCLEOTIDE SEQUENCE [LARGE SCALE GENOMIC DNA]</scope>
    <source>
        <strain evidence="2 3">DSM 29057</strain>
    </source>
</reference>
<name>A0A2P8G851_9BACT</name>
<evidence type="ECO:0000256" key="1">
    <source>
        <dbReference type="SAM" id="Phobius"/>
    </source>
</evidence>
<organism evidence="2 3">
    <name type="scientific">Dyadobacter jiangsuensis</name>
    <dbReference type="NCBI Taxonomy" id="1591085"/>
    <lineage>
        <taxon>Bacteria</taxon>
        <taxon>Pseudomonadati</taxon>
        <taxon>Bacteroidota</taxon>
        <taxon>Cytophagia</taxon>
        <taxon>Cytophagales</taxon>
        <taxon>Spirosomataceae</taxon>
        <taxon>Dyadobacter</taxon>
    </lineage>
</organism>
<dbReference type="OrthoDB" id="639802at2"/>
<keyword evidence="1" id="KW-1133">Transmembrane helix</keyword>
<evidence type="ECO:0000313" key="2">
    <source>
        <dbReference type="EMBL" id="PSL30151.1"/>
    </source>
</evidence>
<proteinExistence type="predicted"/>
<dbReference type="Proteomes" id="UP000241964">
    <property type="component" value="Unassembled WGS sequence"/>
</dbReference>
<dbReference type="RefSeq" id="WP_106595062.1">
    <property type="nucleotide sequence ID" value="NZ_PYAS01000004.1"/>
</dbReference>
<feature type="transmembrane region" description="Helical" evidence="1">
    <location>
        <begin position="115"/>
        <end position="133"/>
    </location>
</feature>
<protein>
    <recommendedName>
        <fullName evidence="4">PKD domain-containing protein</fullName>
    </recommendedName>
</protein>
<evidence type="ECO:0000313" key="3">
    <source>
        <dbReference type="Proteomes" id="UP000241964"/>
    </source>
</evidence>
<gene>
    <name evidence="2" type="ORF">CLV60_10493</name>
</gene>
<keyword evidence="1" id="KW-0812">Transmembrane</keyword>
<dbReference type="EMBL" id="PYAS01000004">
    <property type="protein sequence ID" value="PSL30151.1"/>
    <property type="molecule type" value="Genomic_DNA"/>
</dbReference>